<sequence>MEVCPLQKWRRVGGLRAGRAIGTAVPPFTMEIITRTIHPSRTRPASQTRGDSDESWAASGIKGLASFLSWTKVRVWRGYSCASRKLGSNKEGRLLDFWTAADGQIEQVEDDDFIIIEGRDLDASPESQPLSVSPCGGGLSEPVSASIADDFEIIEDNDRAPQVASPLTGEKPVEQGYVWVERKSRPADRLPPSKRLLMEARQRKRDAEKKKEMLEEDGFIVLQDDDLF</sequence>
<proteinExistence type="predicted"/>
<accession>A0ACC0VCX1</accession>
<dbReference type="EMBL" id="CM047940">
    <property type="protein sequence ID" value="KAI9903618.1"/>
    <property type="molecule type" value="Genomic_DNA"/>
</dbReference>
<comment type="caution">
    <text evidence="1">The sequence shown here is derived from an EMBL/GenBank/DDBJ whole genome shotgun (WGS) entry which is preliminary data.</text>
</comment>
<organism evidence="1 2">
    <name type="scientific">Trichothecium roseum</name>
    <dbReference type="NCBI Taxonomy" id="47278"/>
    <lineage>
        <taxon>Eukaryota</taxon>
        <taxon>Fungi</taxon>
        <taxon>Dikarya</taxon>
        <taxon>Ascomycota</taxon>
        <taxon>Pezizomycotina</taxon>
        <taxon>Sordariomycetes</taxon>
        <taxon>Hypocreomycetidae</taxon>
        <taxon>Hypocreales</taxon>
        <taxon>Hypocreales incertae sedis</taxon>
        <taxon>Trichothecium</taxon>
    </lineage>
</organism>
<evidence type="ECO:0000313" key="2">
    <source>
        <dbReference type="Proteomes" id="UP001163324"/>
    </source>
</evidence>
<reference evidence="1" key="1">
    <citation type="submission" date="2022-10" db="EMBL/GenBank/DDBJ databases">
        <title>Complete Genome of Trichothecium roseum strain YXFP-22015, a Plant Pathogen Isolated from Citrus.</title>
        <authorList>
            <person name="Wang Y."/>
            <person name="Zhu L."/>
        </authorList>
    </citation>
    <scope>NUCLEOTIDE SEQUENCE</scope>
    <source>
        <strain evidence="1">YXFP-22015</strain>
    </source>
</reference>
<gene>
    <name evidence="1" type="ORF">N3K66_000147</name>
</gene>
<protein>
    <submittedName>
        <fullName evidence="1">Uncharacterized protein</fullName>
    </submittedName>
</protein>
<keyword evidence="2" id="KW-1185">Reference proteome</keyword>
<name>A0ACC0VCX1_9HYPO</name>
<evidence type="ECO:0000313" key="1">
    <source>
        <dbReference type="EMBL" id="KAI9903618.1"/>
    </source>
</evidence>
<dbReference type="Proteomes" id="UP001163324">
    <property type="component" value="Chromosome 1"/>
</dbReference>